<dbReference type="RefSeq" id="WP_330815418.1">
    <property type="nucleotide sequence ID" value="NZ_JAZBJO010000045.1"/>
</dbReference>
<evidence type="ECO:0000313" key="2">
    <source>
        <dbReference type="Proteomes" id="UP001354709"/>
    </source>
</evidence>
<reference evidence="1 2" key="1">
    <citation type="submission" date="2023-11" db="EMBL/GenBank/DDBJ databases">
        <title>30 novel species of actinomycetes from the DSMZ collection.</title>
        <authorList>
            <person name="Nouioui I."/>
        </authorList>
    </citation>
    <scope>NUCLEOTIDE SEQUENCE [LARGE SCALE GENOMIC DNA]</scope>
    <source>
        <strain evidence="1 2">DSM 41524</strain>
    </source>
</reference>
<accession>A0ABU7QA16</accession>
<evidence type="ECO:0000313" key="1">
    <source>
        <dbReference type="EMBL" id="MEE4598222.1"/>
    </source>
</evidence>
<organism evidence="1 2">
    <name type="scientific">Streptomyces asiaticus subsp. ignotus</name>
    <dbReference type="NCBI Taxonomy" id="3098222"/>
    <lineage>
        <taxon>Bacteria</taxon>
        <taxon>Bacillati</taxon>
        <taxon>Actinomycetota</taxon>
        <taxon>Actinomycetes</taxon>
        <taxon>Kitasatosporales</taxon>
        <taxon>Streptomycetaceae</taxon>
        <taxon>Streptomyces</taxon>
        <taxon>Streptomyces violaceusniger group</taxon>
    </lineage>
</organism>
<proteinExistence type="predicted"/>
<sequence length="105" mass="11190">MSAIPGWLLRHRITVEAYQGSGAYGDVYAAAATVRCFLDQQTRLVRAPDGADTTSSSTAYCLLATVAPPGSRVTLPDGRRTVVINALRRDGGGLSTPDHLEVQME</sequence>
<name>A0ABU7QA16_9ACTN</name>
<protein>
    <recommendedName>
        <fullName evidence="3">Head-tail adaptor protein</fullName>
    </recommendedName>
</protein>
<evidence type="ECO:0008006" key="3">
    <source>
        <dbReference type="Google" id="ProtNLM"/>
    </source>
</evidence>
<comment type="caution">
    <text evidence="1">The sequence shown here is derived from an EMBL/GenBank/DDBJ whole genome shotgun (WGS) entry which is preliminary data.</text>
</comment>
<keyword evidence="2" id="KW-1185">Reference proteome</keyword>
<gene>
    <name evidence="1" type="ORF">V2J94_41375</name>
</gene>
<dbReference type="Proteomes" id="UP001354709">
    <property type="component" value="Unassembled WGS sequence"/>
</dbReference>
<dbReference type="EMBL" id="JAZBJO010000045">
    <property type="protein sequence ID" value="MEE4598222.1"/>
    <property type="molecule type" value="Genomic_DNA"/>
</dbReference>